<sequence length="404" mass="42645">MNKLVWVFLPLLAAALLAGALALRGRLPTRARLNAISSLLLLVYLLATAGLGIFWVANQHLPVFDWHYLFGYATVLLVVLHLAFNLRALLAALRPRRQAASAPAAAAPRRRRLSGALALGGLAASTGGAYWLGLRHGRTELHIGGDPAGLGDANQAASALAVVEAFHAHSAHSRAGVLRRAASADWGGAPPPFKTHAQAPAQPLPAPWRTAPADPPGLNAQALATLLWAAAGITAERGGLRLRAAPSSGALFATELYLAVRQLPGVPSGLWHVDVPGRGLRRLAEALPPALAATLPPGVPVALLATAVFRRSGHKYGERTYRYLLGDLGHALENVRVAGQALHVGVHFARAFDESVWADALQLDEREEGVLAQLWLTDAAATPRPVAPPADWAIPCARAARRWA</sequence>
<keyword evidence="1" id="KW-0812">Transmembrane</keyword>
<name>A0A853IP01_9BURK</name>
<comment type="caution">
    <text evidence="3">The sequence shown here is derived from an EMBL/GenBank/DDBJ whole genome shotgun (WGS) entry which is preliminary data.</text>
</comment>
<dbReference type="PANTHER" id="PTHR42741:SF3">
    <property type="entry name" value="NITROREDUCTASE FAMILY PROTEIN"/>
    <property type="match status" value="1"/>
</dbReference>
<dbReference type="PANTHER" id="PTHR42741">
    <property type="entry name" value="NITROREDUCTASE FAMILY PROTEIN"/>
    <property type="match status" value="1"/>
</dbReference>
<evidence type="ECO:0000313" key="3">
    <source>
        <dbReference type="EMBL" id="NZA02176.1"/>
    </source>
</evidence>
<organism evidence="3 4">
    <name type="scientific">Ottowia beijingensis</name>
    <dbReference type="NCBI Taxonomy" id="1207057"/>
    <lineage>
        <taxon>Bacteria</taxon>
        <taxon>Pseudomonadati</taxon>
        <taxon>Pseudomonadota</taxon>
        <taxon>Betaproteobacteria</taxon>
        <taxon>Burkholderiales</taxon>
        <taxon>Comamonadaceae</taxon>
        <taxon>Ottowia</taxon>
    </lineage>
</organism>
<protein>
    <submittedName>
        <fullName evidence="3">Nitroreductase family protein</fullName>
    </submittedName>
</protein>
<evidence type="ECO:0000259" key="2">
    <source>
        <dbReference type="Pfam" id="PF00881"/>
    </source>
</evidence>
<reference evidence="3 4" key="1">
    <citation type="submission" date="2020-07" db="EMBL/GenBank/DDBJ databases">
        <authorList>
            <person name="Maaloum M."/>
        </authorList>
    </citation>
    <scope>NUCLEOTIDE SEQUENCE [LARGE SCALE GENOMIC DNA]</scope>
    <source>
        <strain evidence="3 4">GCS-AN-3</strain>
    </source>
</reference>
<feature type="transmembrane region" description="Helical" evidence="1">
    <location>
        <begin position="6"/>
        <end position="23"/>
    </location>
</feature>
<feature type="domain" description="Nitroreductase" evidence="2">
    <location>
        <begin position="218"/>
        <end position="368"/>
    </location>
</feature>
<proteinExistence type="predicted"/>
<evidence type="ECO:0000256" key="1">
    <source>
        <dbReference type="SAM" id="Phobius"/>
    </source>
</evidence>
<dbReference type="AlphaFoldDB" id="A0A853IP01"/>
<dbReference type="Gene3D" id="3.40.109.10">
    <property type="entry name" value="NADH Oxidase"/>
    <property type="match status" value="1"/>
</dbReference>
<keyword evidence="1" id="KW-1133">Transmembrane helix</keyword>
<dbReference type="SUPFAM" id="SSF55469">
    <property type="entry name" value="FMN-dependent nitroreductase-like"/>
    <property type="match status" value="1"/>
</dbReference>
<dbReference type="Pfam" id="PF00881">
    <property type="entry name" value="Nitroreductase"/>
    <property type="match status" value="1"/>
</dbReference>
<dbReference type="Proteomes" id="UP000589716">
    <property type="component" value="Unassembled WGS sequence"/>
</dbReference>
<feature type="transmembrane region" description="Helical" evidence="1">
    <location>
        <begin position="35"/>
        <end position="57"/>
    </location>
</feature>
<dbReference type="InterPro" id="IPR029479">
    <property type="entry name" value="Nitroreductase"/>
</dbReference>
<evidence type="ECO:0000313" key="4">
    <source>
        <dbReference type="Proteomes" id="UP000589716"/>
    </source>
</evidence>
<keyword evidence="1" id="KW-0472">Membrane</keyword>
<feature type="transmembrane region" description="Helical" evidence="1">
    <location>
        <begin position="69"/>
        <end position="93"/>
    </location>
</feature>
<gene>
    <name evidence="3" type="ORF">H0I39_11215</name>
</gene>
<accession>A0A853IP01</accession>
<dbReference type="GO" id="GO:0016491">
    <property type="term" value="F:oxidoreductase activity"/>
    <property type="evidence" value="ECO:0007669"/>
    <property type="project" value="InterPro"/>
</dbReference>
<feature type="transmembrane region" description="Helical" evidence="1">
    <location>
        <begin position="113"/>
        <end position="133"/>
    </location>
</feature>
<keyword evidence="4" id="KW-1185">Reference proteome</keyword>
<dbReference type="InterPro" id="IPR000415">
    <property type="entry name" value="Nitroreductase-like"/>
</dbReference>
<dbReference type="EMBL" id="JACCKX010000001">
    <property type="protein sequence ID" value="NZA02176.1"/>
    <property type="molecule type" value="Genomic_DNA"/>
</dbReference>
<dbReference type="RefSeq" id="WP_180550531.1">
    <property type="nucleotide sequence ID" value="NZ_JACCKX010000001.1"/>
</dbReference>